<gene>
    <name evidence="2" type="ORF">RHAB15C_0000092</name>
</gene>
<feature type="region of interest" description="Disordered" evidence="1">
    <location>
        <begin position="14"/>
        <end position="41"/>
    </location>
</feature>
<reference evidence="2 3" key="1">
    <citation type="submission" date="2021-05" db="EMBL/GenBank/DDBJ databases">
        <title>Ecology and evolution of chlamydial symbionts of arthropods.</title>
        <authorList>
            <person name="Halter T."/>
            <person name="Sixt B.S."/>
            <person name="Toenshoff E.R."/>
            <person name="Koestlbacher S."/>
            <person name="Schulz F."/>
            <person name="Kostanjsek R."/>
            <person name="Collingro A."/>
            <person name="Hendrickx F."/>
            <person name="Horn M."/>
        </authorList>
    </citation>
    <scope>NUCLEOTIDE SEQUENCE [LARGE SCALE GENOMIC DNA]</scope>
    <source>
        <strain evidence="2 3">15C</strain>
    </source>
</reference>
<dbReference type="Proteomes" id="UP000822862">
    <property type="component" value="Chromosome"/>
</dbReference>
<evidence type="ECO:0000313" key="2">
    <source>
        <dbReference type="EMBL" id="QZA58222.1"/>
    </source>
</evidence>
<proteinExistence type="predicted"/>
<protein>
    <submittedName>
        <fullName evidence="2">Uncharacterized protein</fullName>
    </submittedName>
</protein>
<name>A0ABX8Z283_9BACT</name>
<evidence type="ECO:0000256" key="1">
    <source>
        <dbReference type="SAM" id="MobiDB-lite"/>
    </source>
</evidence>
<sequence length="94" mass="10109">MSLPIGSAAIVTRDEATSRALQEQAHQAAHRQSTPAKATLKTQAEACIEKYPSLNDQSKDISKQTASSSIDTCVDLTTQEAVKAVFRYLKPSSS</sequence>
<keyword evidence="3" id="KW-1185">Reference proteome</keyword>
<accession>A0ABX8Z283</accession>
<feature type="compositionally biased region" description="Polar residues" evidence="1">
    <location>
        <begin position="19"/>
        <end position="41"/>
    </location>
</feature>
<dbReference type="RefSeq" id="WP_194845069.1">
    <property type="nucleotide sequence ID" value="NZ_CP075585.1"/>
</dbReference>
<dbReference type="EMBL" id="CP075585">
    <property type="protein sequence ID" value="QZA58222.1"/>
    <property type="molecule type" value="Genomic_DNA"/>
</dbReference>
<organism evidence="2 3">
    <name type="scientific">Candidatus Rhabdochlamydia porcellionis</name>
    <dbReference type="NCBI Taxonomy" id="225148"/>
    <lineage>
        <taxon>Bacteria</taxon>
        <taxon>Pseudomonadati</taxon>
        <taxon>Chlamydiota</taxon>
        <taxon>Chlamydiia</taxon>
        <taxon>Parachlamydiales</taxon>
        <taxon>Candidatus Rhabdochlamydiaceae</taxon>
        <taxon>Candidatus Rhabdochlamydia</taxon>
    </lineage>
</organism>
<evidence type="ECO:0000313" key="3">
    <source>
        <dbReference type="Proteomes" id="UP000822862"/>
    </source>
</evidence>